<feature type="domain" description="CD-NTase-associated protein 12/Pycsar effector protein TIR" evidence="1">
    <location>
        <begin position="145"/>
        <end position="263"/>
    </location>
</feature>
<dbReference type="GO" id="GO:0050135">
    <property type="term" value="F:NADP+ nucleosidase activity"/>
    <property type="evidence" value="ECO:0007669"/>
    <property type="project" value="InterPro"/>
</dbReference>
<proteinExistence type="predicted"/>
<dbReference type="RefSeq" id="WP_019300733.1">
    <property type="nucleotide sequence ID" value="NZ_LHUJ01000334.1"/>
</dbReference>
<gene>
    <name evidence="2" type="ORF">ADT25_19580</name>
</gene>
<dbReference type="Proteomes" id="UP000036790">
    <property type="component" value="Unassembled WGS sequence"/>
</dbReference>
<reference evidence="2 3" key="1">
    <citation type="submission" date="2015-07" db="EMBL/GenBank/DDBJ databases">
        <authorList>
            <consortium name="Consortium for Microbial Forensics and Genomics (microFORGE)"/>
            <person name="Knight B.M."/>
            <person name="Roberts D.P."/>
            <person name="Lin D."/>
            <person name="Hari K."/>
            <person name="Fletcher J."/>
            <person name="Melcher U."/>
            <person name="Blagden T."/>
            <person name="Winegar R.A."/>
        </authorList>
    </citation>
    <scope>NUCLEOTIDE SEQUENCE [LARGE SCALE GENOMIC DNA]</scope>
    <source>
        <strain evidence="2 3">X11-5A</strain>
    </source>
</reference>
<evidence type="ECO:0000259" key="1">
    <source>
        <dbReference type="Pfam" id="PF10137"/>
    </source>
</evidence>
<reference evidence="2 3" key="2">
    <citation type="submission" date="2015-09" db="EMBL/GenBank/DDBJ databases">
        <title>Draft genome sequence of Xanthomonas oryzae pv. USA str. X11-5A.</title>
        <authorList>
            <person name="Knight B.M."/>
            <person name="Roberts D.P."/>
            <person name="Lin D."/>
            <person name="Hari K."/>
            <person name="Fletcher J."/>
            <person name="Melcher U."/>
            <person name="Blagden T."/>
            <person name="Winegar R.A."/>
        </authorList>
    </citation>
    <scope>NUCLEOTIDE SEQUENCE [LARGE SCALE GENOMIC DNA]</scope>
    <source>
        <strain evidence="2 3">X11-5A</strain>
    </source>
</reference>
<protein>
    <recommendedName>
        <fullName evidence="1">CD-NTase-associated protein 12/Pycsar effector protein TIR domain-containing protein</fullName>
    </recommendedName>
</protein>
<dbReference type="Pfam" id="PF10137">
    <property type="entry name" value="CAP12-PCTIR_TIR"/>
    <property type="match status" value="1"/>
</dbReference>
<evidence type="ECO:0000313" key="3">
    <source>
        <dbReference type="Proteomes" id="UP000036790"/>
    </source>
</evidence>
<dbReference type="AlphaFoldDB" id="A0AAP0ZI56"/>
<dbReference type="InterPro" id="IPR019302">
    <property type="entry name" value="CAP12/PCTIR_TIR_dom"/>
</dbReference>
<comment type="caution">
    <text evidence="2">The sequence shown here is derived from an EMBL/GenBank/DDBJ whole genome shotgun (WGS) entry which is preliminary data.</text>
</comment>
<dbReference type="EMBL" id="LHUJ01000334">
    <property type="protein sequence ID" value="KOR40437.1"/>
    <property type="molecule type" value="Genomic_DNA"/>
</dbReference>
<organism evidence="2 3">
    <name type="scientific">Xanthomonas oryzae</name>
    <dbReference type="NCBI Taxonomy" id="347"/>
    <lineage>
        <taxon>Bacteria</taxon>
        <taxon>Pseudomonadati</taxon>
        <taxon>Pseudomonadota</taxon>
        <taxon>Gammaproteobacteria</taxon>
        <taxon>Lysobacterales</taxon>
        <taxon>Lysobacteraceae</taxon>
        <taxon>Xanthomonas</taxon>
    </lineage>
</organism>
<evidence type="ECO:0000313" key="2">
    <source>
        <dbReference type="EMBL" id="KOR40437.1"/>
    </source>
</evidence>
<sequence length="289" mass="32562">MARAKAPERKSANLSIEQMRSGLKKIERRIAELEGFDVNSIRERWDPTVEALKKKVNSTLQEILGHDTVEYHEYSIRSLDTLPLIMGGGPDPIQKVHAGYREGIERERLKLETLRDILRERIDDSEEPTAASRAAPAKARESTRRVFVVHGHDDGLKETVARYLSRLELTPVVLHEKPNQGRTIIEKFEHHADVDFAVVLFTPDDAGHPINKAEQSRPRARQNVVLELGFFMGALGRHRVCVLHTGDIELPSDYAGVLYLPLDAGGAWRLPLAREMKASGMYIDLNLAV</sequence>
<accession>A0AAP0ZI56</accession>
<name>A0AAP0ZI56_9XANT</name>